<keyword evidence="1" id="KW-0472">Membrane</keyword>
<keyword evidence="1" id="KW-1133">Transmembrane helix</keyword>
<accession>A0A379F7M4</accession>
<proteinExistence type="predicted"/>
<dbReference type="EMBL" id="UGTW01000001">
    <property type="protein sequence ID" value="SUC15600.1"/>
    <property type="molecule type" value="Genomic_DNA"/>
</dbReference>
<dbReference type="AlphaFoldDB" id="A0A379F7M4"/>
<keyword evidence="1" id="KW-0812">Transmembrane</keyword>
<evidence type="ECO:0000313" key="3">
    <source>
        <dbReference type="Proteomes" id="UP000254331"/>
    </source>
</evidence>
<organism evidence="2 3">
    <name type="scientific">Proteus vulgaris</name>
    <dbReference type="NCBI Taxonomy" id="585"/>
    <lineage>
        <taxon>Bacteria</taxon>
        <taxon>Pseudomonadati</taxon>
        <taxon>Pseudomonadota</taxon>
        <taxon>Gammaproteobacteria</taxon>
        <taxon>Enterobacterales</taxon>
        <taxon>Morganellaceae</taxon>
        <taxon>Proteus</taxon>
    </lineage>
</organism>
<sequence>MKNCLSLINKKILIYLGATISISLFSPLNYAANYPSVYIDTIQNPSDGYTINLSASNVQISKTPTIASNGDFFYQVGPTFKVNKGVKGQVQSSGMVNCMGSYVKQFPEGTRIRGDNHLHRIFVYSPQMPYTLNGLPVFQLSYNTFVTIVPPDDILNKWNTIRKNARFCNPTSAMLRDYFTKGKNKNYSIDKFYYQFPFEISVFIRKRNIDGITIIPSSDFAGYARAWTNIADTSLAFSSLPQSMPISSTTAPMRLIGATLISPAECRTDVGYNLVINHGVLNAEKYESRVVRPINFSCDHVVPTPVEFELLYTKDGDPQQRLPLKVDGTNKTIYSKIQMIDAETGNRGQRFTSRVGQYKQIQIESILKGTNASGGNYSGTAVLIAAYP</sequence>
<dbReference type="InterPro" id="IPR036937">
    <property type="entry name" value="Adhesion_dom_fimbrial_sf"/>
</dbReference>
<reference evidence="2 3" key="1">
    <citation type="submission" date="2018-06" db="EMBL/GenBank/DDBJ databases">
        <authorList>
            <consortium name="Pathogen Informatics"/>
            <person name="Doyle S."/>
        </authorList>
    </citation>
    <scope>NUCLEOTIDE SEQUENCE [LARGE SCALE GENOMIC DNA]</scope>
    <source>
        <strain evidence="2 3">NCTC10376</strain>
    </source>
</reference>
<dbReference type="OrthoDB" id="6466823at2"/>
<dbReference type="Proteomes" id="UP000254331">
    <property type="component" value="Unassembled WGS sequence"/>
</dbReference>
<name>A0A379F7M4_PROVU</name>
<evidence type="ECO:0000313" key="2">
    <source>
        <dbReference type="EMBL" id="SUC15600.1"/>
    </source>
</evidence>
<dbReference type="GeneID" id="93395754"/>
<feature type="transmembrane region" description="Helical" evidence="1">
    <location>
        <begin position="12"/>
        <end position="32"/>
    </location>
</feature>
<protein>
    <submittedName>
        <fullName evidence="2">Fimbrial adhesin</fullName>
    </submittedName>
</protein>
<dbReference type="GO" id="GO:0009289">
    <property type="term" value="C:pilus"/>
    <property type="evidence" value="ECO:0007669"/>
    <property type="project" value="InterPro"/>
</dbReference>
<gene>
    <name evidence="2" type="ORF">NCTC10376_01451</name>
</gene>
<dbReference type="GO" id="GO:0007155">
    <property type="term" value="P:cell adhesion"/>
    <property type="evidence" value="ECO:0007669"/>
    <property type="project" value="InterPro"/>
</dbReference>
<dbReference type="RefSeq" id="WP_036939780.1">
    <property type="nucleotide sequence ID" value="NZ_CAXOHZ010000014.1"/>
</dbReference>
<dbReference type="Gene3D" id="2.60.40.1090">
    <property type="entry name" value="Fimbrial-type adhesion domain"/>
    <property type="match status" value="1"/>
</dbReference>
<evidence type="ECO:0000256" key="1">
    <source>
        <dbReference type="SAM" id="Phobius"/>
    </source>
</evidence>